<dbReference type="EMBL" id="MCBR01017225">
    <property type="protein sequence ID" value="RKF59803.1"/>
    <property type="molecule type" value="Genomic_DNA"/>
</dbReference>
<evidence type="ECO:0000313" key="1">
    <source>
        <dbReference type="EMBL" id="RKF59803.1"/>
    </source>
</evidence>
<comment type="caution">
    <text evidence="1">The sequence shown here is derived from an EMBL/GenBank/DDBJ whole genome shotgun (WGS) entry which is preliminary data.</text>
</comment>
<protein>
    <submittedName>
        <fullName evidence="1">Uncharacterized protein</fullName>
    </submittedName>
</protein>
<evidence type="ECO:0000313" key="2">
    <source>
        <dbReference type="Proteomes" id="UP000285405"/>
    </source>
</evidence>
<accession>A0A420HQV2</accession>
<dbReference type="OrthoDB" id="10500939at2759"/>
<dbReference type="Proteomes" id="UP000285405">
    <property type="component" value="Unassembled WGS sequence"/>
</dbReference>
<sequence>MWKKLILMRIGGWNEVIIDTGMRNSEKFCEDFGEWSEEYWKACSPQIRRKLQEMLRRNSVFIQKRIIKAKKALKDLATLENFFPKWTTQEIMHQFLHHGVIDTRNLLILEDREYCRQLWKQGETIFWKETRQQVQFEEKLELEEELNIKEGLKTKVEQMAVKTNRNQNQPLGTS</sequence>
<reference evidence="1 2" key="1">
    <citation type="journal article" date="2018" name="BMC Genomics">
        <title>Comparative genome analyses reveal sequence features reflecting distinct modes of host-adaptation between dicot and monocot powdery mildew.</title>
        <authorList>
            <person name="Wu Y."/>
            <person name="Ma X."/>
            <person name="Pan Z."/>
            <person name="Kale S.D."/>
            <person name="Song Y."/>
            <person name="King H."/>
            <person name="Zhang Q."/>
            <person name="Presley C."/>
            <person name="Deng X."/>
            <person name="Wei C.I."/>
            <person name="Xiao S."/>
        </authorList>
    </citation>
    <scope>NUCLEOTIDE SEQUENCE [LARGE SCALE GENOMIC DNA]</scope>
    <source>
        <strain evidence="1">UCSC1</strain>
    </source>
</reference>
<proteinExistence type="predicted"/>
<name>A0A420HQV2_9PEZI</name>
<organism evidence="1 2">
    <name type="scientific">Golovinomyces cichoracearum</name>
    <dbReference type="NCBI Taxonomy" id="62708"/>
    <lineage>
        <taxon>Eukaryota</taxon>
        <taxon>Fungi</taxon>
        <taxon>Dikarya</taxon>
        <taxon>Ascomycota</taxon>
        <taxon>Pezizomycotina</taxon>
        <taxon>Leotiomycetes</taxon>
        <taxon>Erysiphales</taxon>
        <taxon>Erysiphaceae</taxon>
        <taxon>Golovinomyces</taxon>
    </lineage>
</organism>
<dbReference type="AlphaFoldDB" id="A0A420HQV2"/>
<gene>
    <name evidence="1" type="ORF">GcC1_172012</name>
</gene>